<accession>A0A6N8JHS9</accession>
<dbReference type="SUPFAM" id="SSF56935">
    <property type="entry name" value="Porins"/>
    <property type="match status" value="1"/>
</dbReference>
<keyword evidence="3" id="KW-0998">Cell outer membrane</keyword>
<reference evidence="5 6" key="1">
    <citation type="submission" date="2019-12" db="EMBL/GenBank/DDBJ databases">
        <title>The draft genomic sequence of strain Chitinophaga oryziterrae JCM 16595.</title>
        <authorList>
            <person name="Zhang X."/>
        </authorList>
    </citation>
    <scope>NUCLEOTIDE SEQUENCE [LARGE SCALE GENOMIC DNA]</scope>
    <source>
        <strain evidence="5 6">JCM 16595</strain>
    </source>
</reference>
<evidence type="ECO:0000256" key="1">
    <source>
        <dbReference type="ARBA" id="ARBA00004442"/>
    </source>
</evidence>
<dbReference type="InterPro" id="IPR036942">
    <property type="entry name" value="Beta-barrel_TonB_sf"/>
</dbReference>
<evidence type="ECO:0000256" key="3">
    <source>
        <dbReference type="ARBA" id="ARBA00023237"/>
    </source>
</evidence>
<sequence length="805" mass="90509">MEKIILFVLFAFVGTEITYAQKINISIADSKGQPLPYTSVLLRQIKDSSLVKGELSDASGICTFDKISDGRYFIQASLMGYTTTSTPAFSVDPEHKNIKLSPLVLSQASKSLQGVTVSAQKPFIERRNGATILNVESSVAASGGTALDILQRAPGVQVDQDDNVLLKGKKGVTIMLDGKLTYLSGEQLANLLKSMPAETISQIEIITSPSAKYDAAGNTGIINIKTKKGVVTGINGSVTAGVGAGRYPIYNTGTNFNWRTEKFNLFGNYDYNNRKFFNNRKFIRNISGDIPQTFTSDIFARRNFTSNGFKAGLDYFITPKHTVGVLVNGFRNAFYSNLWNRTAITGAGQKLDSALQTYTNNNDRFRNTTVNLNYKGQLDTMGTEISMDADLAKFHYHRNVHLNDSMYHPEDPADNNPHAIRNNTFTDITIKSIKADLVLPFNKTLKLEAGVKGSFVTTNNVLLYDSLRQGKYEPALSQSNQFIYKENVLAAYATIKKSFKGTDVQLGLRMEQTNSDGESVTLQSRVKRSYLDFFPSMSADHTFNESHKMGISYSRRINRPDYDNLNPFVYFLDKYTYGKGNPYLNPEYTNTAELSYTFKQKYIATLGASVTNHVILEYLDQDDVTKVTTSYEKNFERSNGYYATVTLPLDPTKWWNITNNINLNYNKFHIKDTSINLASSIVAMNYQSTHTFTLPDNWKLELNGYYNTPFVWGIFRGRSQFNIGAGVQKSLFNKRATFKLNVSDIFYGEQFRGTAKYNSLDINIHNRWQSRRVNFSVTWNFGNSAVKGARERQTGTSEEQRRTGN</sequence>
<dbReference type="InterPro" id="IPR037066">
    <property type="entry name" value="Plug_dom_sf"/>
</dbReference>
<evidence type="ECO:0000256" key="2">
    <source>
        <dbReference type="ARBA" id="ARBA00023136"/>
    </source>
</evidence>
<dbReference type="PANTHER" id="PTHR40980">
    <property type="entry name" value="PLUG DOMAIN-CONTAINING PROTEIN"/>
    <property type="match status" value="1"/>
</dbReference>
<dbReference type="InterPro" id="IPR008969">
    <property type="entry name" value="CarboxyPept-like_regulatory"/>
</dbReference>
<gene>
    <name evidence="5" type="ORF">GO495_24755</name>
</gene>
<keyword evidence="2" id="KW-0472">Membrane</keyword>
<dbReference type="Proteomes" id="UP000468388">
    <property type="component" value="Unassembled WGS sequence"/>
</dbReference>
<evidence type="ECO:0000313" key="6">
    <source>
        <dbReference type="Proteomes" id="UP000468388"/>
    </source>
</evidence>
<dbReference type="Gene3D" id="2.40.170.20">
    <property type="entry name" value="TonB-dependent receptor, beta-barrel domain"/>
    <property type="match status" value="1"/>
</dbReference>
<organism evidence="5 6">
    <name type="scientific">Chitinophaga oryziterrae</name>
    <dbReference type="NCBI Taxonomy" id="1031224"/>
    <lineage>
        <taxon>Bacteria</taxon>
        <taxon>Pseudomonadati</taxon>
        <taxon>Bacteroidota</taxon>
        <taxon>Chitinophagia</taxon>
        <taxon>Chitinophagales</taxon>
        <taxon>Chitinophagaceae</taxon>
        <taxon>Chitinophaga</taxon>
    </lineage>
</organism>
<dbReference type="Pfam" id="PF14905">
    <property type="entry name" value="OMP_b-brl_3"/>
    <property type="match status" value="1"/>
</dbReference>
<name>A0A6N8JHS9_9BACT</name>
<proteinExistence type="predicted"/>
<feature type="domain" description="Outer membrane protein beta-barrel" evidence="4">
    <location>
        <begin position="377"/>
        <end position="779"/>
    </location>
</feature>
<protein>
    <submittedName>
        <fullName evidence="5">TonB-dependent receptor</fullName>
    </submittedName>
</protein>
<dbReference type="Gene3D" id="2.170.130.10">
    <property type="entry name" value="TonB-dependent receptor, plug domain"/>
    <property type="match status" value="1"/>
</dbReference>
<comment type="subcellular location">
    <subcellularLocation>
        <location evidence="1">Cell outer membrane</location>
    </subcellularLocation>
</comment>
<dbReference type="SUPFAM" id="SSF49464">
    <property type="entry name" value="Carboxypeptidase regulatory domain-like"/>
    <property type="match status" value="1"/>
</dbReference>
<dbReference type="InterPro" id="IPR041700">
    <property type="entry name" value="OMP_b-brl_3"/>
</dbReference>
<dbReference type="PANTHER" id="PTHR40980:SF4">
    <property type="entry name" value="TONB-DEPENDENT RECEPTOR-LIKE BETA-BARREL DOMAIN-CONTAINING PROTEIN"/>
    <property type="match status" value="1"/>
</dbReference>
<keyword evidence="6" id="KW-1185">Reference proteome</keyword>
<dbReference type="GO" id="GO:0009279">
    <property type="term" value="C:cell outer membrane"/>
    <property type="evidence" value="ECO:0007669"/>
    <property type="project" value="UniProtKB-SubCell"/>
</dbReference>
<dbReference type="AlphaFoldDB" id="A0A6N8JHS9"/>
<comment type="caution">
    <text evidence="5">The sequence shown here is derived from an EMBL/GenBank/DDBJ whole genome shotgun (WGS) entry which is preliminary data.</text>
</comment>
<dbReference type="OrthoDB" id="905812at2"/>
<dbReference type="RefSeq" id="WP_157302644.1">
    <property type="nucleotide sequence ID" value="NZ_BAAAZB010000001.1"/>
</dbReference>
<evidence type="ECO:0000313" key="5">
    <source>
        <dbReference type="EMBL" id="MVT43828.1"/>
    </source>
</evidence>
<dbReference type="EMBL" id="WRXO01000009">
    <property type="protein sequence ID" value="MVT43828.1"/>
    <property type="molecule type" value="Genomic_DNA"/>
</dbReference>
<keyword evidence="5" id="KW-0675">Receptor</keyword>
<evidence type="ECO:0000259" key="4">
    <source>
        <dbReference type="Pfam" id="PF14905"/>
    </source>
</evidence>